<comment type="subcellular location">
    <subcellularLocation>
        <location evidence="1">Membrane</location>
    </subcellularLocation>
</comment>
<dbReference type="FunCoup" id="A0A1D6HJU8">
    <property type="interactions" value="489"/>
</dbReference>
<proteinExistence type="predicted"/>
<feature type="compositionally biased region" description="Basic and acidic residues" evidence="4">
    <location>
        <begin position="412"/>
        <end position="429"/>
    </location>
</feature>
<dbReference type="InterPro" id="IPR052812">
    <property type="entry name" value="Plant_DnaJ_domain"/>
</dbReference>
<feature type="compositionally biased region" description="Basic and acidic residues" evidence="4">
    <location>
        <begin position="390"/>
        <end position="399"/>
    </location>
</feature>
<dbReference type="FunFam" id="1.10.287.110:FF:000097">
    <property type="entry name" value="Chaperone protein dnaJ 16"/>
    <property type="match status" value="1"/>
</dbReference>
<evidence type="ECO:0000313" key="5">
    <source>
        <dbReference type="EMBL" id="AQK74739.1"/>
    </source>
</evidence>
<keyword evidence="3" id="KW-0472">Membrane</keyword>
<reference evidence="5" key="1">
    <citation type="submission" date="2015-12" db="EMBL/GenBank/DDBJ databases">
        <title>Update maize B73 reference genome by single molecule sequencing technologies.</title>
        <authorList>
            <consortium name="Maize Genome Sequencing Project"/>
            <person name="Ware D."/>
        </authorList>
    </citation>
    <scope>NUCLEOTIDE SEQUENCE</scope>
    <source>
        <tissue evidence="5">Seedling</tissue>
    </source>
</reference>
<dbReference type="PROSITE" id="PS00636">
    <property type="entry name" value="DNAJ_1"/>
    <property type="match status" value="1"/>
</dbReference>
<dbReference type="SMR" id="A0A1D6HJU8"/>
<evidence type="ECO:0000256" key="1">
    <source>
        <dbReference type="ARBA" id="ARBA00004370"/>
    </source>
</evidence>
<dbReference type="PROSITE" id="PS50076">
    <property type="entry name" value="DNAJ_2"/>
    <property type="match status" value="1"/>
</dbReference>
<dbReference type="InterPro" id="IPR018253">
    <property type="entry name" value="DnaJ_domain_CS"/>
</dbReference>
<feature type="region of interest" description="Disordered" evidence="4">
    <location>
        <begin position="1"/>
        <end position="26"/>
    </location>
</feature>
<dbReference type="EMBL" id="CM000781">
    <property type="protein sequence ID" value="AQK74739.1"/>
    <property type="molecule type" value="Genomic_DNA"/>
</dbReference>
<dbReference type="PRINTS" id="PR00625">
    <property type="entry name" value="JDOMAIN"/>
</dbReference>
<accession>A0A1D6HJU8</accession>
<evidence type="ECO:0000256" key="4">
    <source>
        <dbReference type="SAM" id="MobiDB-lite"/>
    </source>
</evidence>
<evidence type="ECO:0000256" key="2">
    <source>
        <dbReference type="ARBA" id="ARBA00023054"/>
    </source>
</evidence>
<dbReference type="SUPFAM" id="SSF46565">
    <property type="entry name" value="Chaperone J-domain"/>
    <property type="match status" value="1"/>
</dbReference>
<dbReference type="InParanoid" id="A0A1D6HJU8"/>
<dbReference type="PANTHER" id="PTHR44272">
    <property type="entry name" value="DNAJ DOMAIN (PROKARYOTIC HEAT SHOCK PROTEIN)"/>
    <property type="match status" value="1"/>
</dbReference>
<feature type="region of interest" description="Disordered" evidence="4">
    <location>
        <begin position="368"/>
        <end position="449"/>
    </location>
</feature>
<dbReference type="STRING" id="4577.A0A1D6HJU8"/>
<dbReference type="IntAct" id="A0A1D6HJU8">
    <property type="interactions" value="3"/>
</dbReference>
<feature type="compositionally biased region" description="Low complexity" evidence="4">
    <location>
        <begin position="376"/>
        <end position="389"/>
    </location>
</feature>
<dbReference type="AlphaFoldDB" id="A0A1D6HJU8"/>
<dbReference type="InterPro" id="IPR001623">
    <property type="entry name" value="DnaJ_domain"/>
</dbReference>
<name>A0A1D6HJU8_MAIZE</name>
<dbReference type="ExpressionAtlas" id="A0A1D6HJU8">
    <property type="expression patterns" value="baseline and differential"/>
</dbReference>
<dbReference type="GO" id="GO:0005783">
    <property type="term" value="C:endoplasmic reticulum"/>
    <property type="evidence" value="ECO:0007669"/>
    <property type="project" value="UniProtKB-ARBA"/>
</dbReference>
<organism evidence="5">
    <name type="scientific">Zea mays</name>
    <name type="common">Maize</name>
    <dbReference type="NCBI Taxonomy" id="4577"/>
    <lineage>
        <taxon>Eukaryota</taxon>
        <taxon>Viridiplantae</taxon>
        <taxon>Streptophyta</taxon>
        <taxon>Embryophyta</taxon>
        <taxon>Tracheophyta</taxon>
        <taxon>Spermatophyta</taxon>
        <taxon>Magnoliopsida</taxon>
        <taxon>Liliopsida</taxon>
        <taxon>Poales</taxon>
        <taxon>Poaceae</taxon>
        <taxon>PACMAD clade</taxon>
        <taxon>Panicoideae</taxon>
        <taxon>Andropogonodae</taxon>
        <taxon>Andropogoneae</taxon>
        <taxon>Tripsacinae</taxon>
        <taxon>Zea</taxon>
    </lineage>
</organism>
<dbReference type="CDD" id="cd06257">
    <property type="entry name" value="DnaJ"/>
    <property type="match status" value="1"/>
</dbReference>
<evidence type="ECO:0000256" key="3">
    <source>
        <dbReference type="ARBA" id="ARBA00023136"/>
    </source>
</evidence>
<dbReference type="PANTHER" id="PTHR44272:SF2">
    <property type="entry name" value="CHAPERONE PROTEIN DNAJ 16"/>
    <property type="match status" value="1"/>
</dbReference>
<protein>
    <submittedName>
        <fullName evidence="5">Chaperone protein dnaJ 16</fullName>
    </submittedName>
</protein>
<sequence length="449" mass="50034">MAGPKFGSFKAEKGDSAAAAGAAAQRRDPYEVLGVGRNATEQEIKSAFRRMALKYHPDKNSDDPVASEKFQEATFSYNILSDPDKRRQYDASGFEAIEADSQELELDLSSLNTVNTVFAALFSKLGVPIKTTVSATVLEEALNGSVEISQLQLGKSLCRKVEKQSAHFYSVDITDKEAKMGLVCRVHSTSKSKFKLLYFELEDNGGLSLALQLTSISLVQEDSAKTGKVTSAGMFFLGFPVYRFEQNNSAAAAKDPDSAFFKRLDGFQPCEVNELKAGSHYFAVYGDNFFKSASYTIEVVSAEPFSAQKEKLRSVEAKIIAKRSELSKFESEYREVLAKFTEMTSRYAQEMQTIDDLLKERNAIHASYTNNPTLQRSSSSSKGKSPSKGSRSEDDQTVKKEKKSKSQPMEGSKSDDEGPENKKEETPKDRIRRKKWFNIHLKVDKRRPC</sequence>
<dbReference type="SMART" id="SM00271">
    <property type="entry name" value="DnaJ"/>
    <property type="match status" value="1"/>
</dbReference>
<dbReference type="Gene3D" id="1.10.287.110">
    <property type="entry name" value="DnaJ domain"/>
    <property type="match status" value="1"/>
</dbReference>
<dbReference type="OMA" id="KHRNEIH"/>
<dbReference type="InterPro" id="IPR036869">
    <property type="entry name" value="J_dom_sf"/>
</dbReference>
<gene>
    <name evidence="5" type="ORF">ZEAMMB73_Zm00001d017995</name>
</gene>
<keyword evidence="2" id="KW-0175">Coiled coil</keyword>
<feature type="compositionally biased region" description="Basic residues" evidence="4">
    <location>
        <begin position="430"/>
        <end position="449"/>
    </location>
</feature>
<dbReference type="GO" id="GO:0016020">
    <property type="term" value="C:membrane"/>
    <property type="evidence" value="ECO:0007669"/>
    <property type="project" value="UniProtKB-SubCell"/>
</dbReference>
<dbReference type="Pfam" id="PF00226">
    <property type="entry name" value="DnaJ"/>
    <property type="match status" value="1"/>
</dbReference>